<evidence type="ECO:0000256" key="1">
    <source>
        <dbReference type="ARBA" id="ARBA00022729"/>
    </source>
</evidence>
<gene>
    <name evidence="4" type="ORF">GIS00_24075</name>
</gene>
<feature type="signal peptide" evidence="2">
    <location>
        <begin position="1"/>
        <end position="29"/>
    </location>
</feature>
<evidence type="ECO:0000313" key="4">
    <source>
        <dbReference type="EMBL" id="MTD17017.1"/>
    </source>
</evidence>
<proteinExistence type="predicted"/>
<feature type="domain" description="Solute-binding protein family 3/N-terminal" evidence="3">
    <location>
        <begin position="77"/>
        <end position="303"/>
    </location>
</feature>
<comment type="caution">
    <text evidence="4">The sequence shown here is derived from an EMBL/GenBank/DDBJ whole genome shotgun (WGS) entry which is preliminary data.</text>
</comment>
<protein>
    <submittedName>
        <fullName evidence="4">Transporter substrate-binding domain-containing protein</fullName>
    </submittedName>
</protein>
<evidence type="ECO:0000259" key="3">
    <source>
        <dbReference type="SMART" id="SM00062"/>
    </source>
</evidence>
<reference evidence="4 5" key="1">
    <citation type="submission" date="2019-11" db="EMBL/GenBank/DDBJ databases">
        <authorList>
            <person name="Jiang L.-Q."/>
        </authorList>
    </citation>
    <scope>NUCLEOTIDE SEQUENCE [LARGE SCALE GENOMIC DNA]</scope>
    <source>
        <strain evidence="4 5">YIM 132087</strain>
    </source>
</reference>
<keyword evidence="1 2" id="KW-0732">Signal</keyword>
<dbReference type="SMART" id="SM00062">
    <property type="entry name" value="PBPb"/>
    <property type="match status" value="1"/>
</dbReference>
<dbReference type="PANTHER" id="PTHR35936:SF35">
    <property type="entry name" value="L-CYSTINE-BINDING PROTEIN TCYJ"/>
    <property type="match status" value="1"/>
</dbReference>
<dbReference type="Gene3D" id="3.40.190.10">
    <property type="entry name" value="Periplasmic binding protein-like II"/>
    <property type="match status" value="2"/>
</dbReference>
<evidence type="ECO:0000313" key="5">
    <source>
        <dbReference type="Proteomes" id="UP000460221"/>
    </source>
</evidence>
<dbReference type="EMBL" id="WLYK01000012">
    <property type="protein sequence ID" value="MTD17017.1"/>
    <property type="molecule type" value="Genomic_DNA"/>
</dbReference>
<name>A0A7K1FS88_9ACTN</name>
<organism evidence="4 5">
    <name type="scientific">Nakamurella alba</name>
    <dbReference type="NCBI Taxonomy" id="2665158"/>
    <lineage>
        <taxon>Bacteria</taxon>
        <taxon>Bacillati</taxon>
        <taxon>Actinomycetota</taxon>
        <taxon>Actinomycetes</taxon>
        <taxon>Nakamurellales</taxon>
        <taxon>Nakamurellaceae</taxon>
        <taxon>Nakamurella</taxon>
    </lineage>
</organism>
<dbReference type="Proteomes" id="UP000460221">
    <property type="component" value="Unassembled WGS sequence"/>
</dbReference>
<evidence type="ECO:0000256" key="2">
    <source>
        <dbReference type="SAM" id="SignalP"/>
    </source>
</evidence>
<dbReference type="PANTHER" id="PTHR35936">
    <property type="entry name" value="MEMBRANE-BOUND LYTIC MUREIN TRANSGLYCOSYLASE F"/>
    <property type="match status" value="1"/>
</dbReference>
<dbReference type="SUPFAM" id="SSF53850">
    <property type="entry name" value="Periplasmic binding protein-like II"/>
    <property type="match status" value="1"/>
</dbReference>
<dbReference type="InterPro" id="IPR001638">
    <property type="entry name" value="Solute-binding_3/MltF_N"/>
</dbReference>
<keyword evidence="5" id="KW-1185">Reference proteome</keyword>
<sequence length="317" mass="32048">MSAVSAALRHRRKPALLALLGVTALVATACGSDSSTASSSTSAATSAAGSAVSSEASSAGSSPASSAGSSPVGEALTLSATTYRDWTPAAYENEAGELTGYFTELETAAATAANWTLEWDTPAFEAVIPGVQSGKYDLGGGVDITAERLKVIDIVSVIRVGYTFLTLADGGAEVADDTTALCGVRVGAVAAQASLEELGEISDACVAAGQPAVEISTYANDSAGLLALKSGNIDVRTINTAEGGFFTKSQPEFAVTGPIITQVDAGIAFAKGSPLAQQFADAVNKTIEDGTYAQILESYGAQEVAITRSEVSPTPMR</sequence>
<dbReference type="AlphaFoldDB" id="A0A7K1FS88"/>
<feature type="chain" id="PRO_5039169746" evidence="2">
    <location>
        <begin position="30"/>
        <end position="317"/>
    </location>
</feature>
<accession>A0A7K1FS88</accession>
<dbReference type="Pfam" id="PF00497">
    <property type="entry name" value="SBP_bac_3"/>
    <property type="match status" value="1"/>
</dbReference>